<dbReference type="Proteomes" id="UP000199580">
    <property type="component" value="Unassembled WGS sequence"/>
</dbReference>
<keyword evidence="2" id="KW-1185">Reference proteome</keyword>
<reference evidence="1 2" key="1">
    <citation type="submission" date="2016-10" db="EMBL/GenBank/DDBJ databases">
        <authorList>
            <person name="de Groot N.N."/>
        </authorList>
    </citation>
    <scope>NUCLEOTIDE SEQUENCE [LARGE SCALE GENOMIC DNA]</scope>
    <source>
        <strain evidence="1 2">CGMCC 1.10076</strain>
    </source>
</reference>
<dbReference type="InterPro" id="IPR019694">
    <property type="entry name" value="Phage_HP1_Orf23"/>
</dbReference>
<dbReference type="AlphaFoldDB" id="A0A1G9BV36"/>
<evidence type="ECO:0000313" key="2">
    <source>
        <dbReference type="Proteomes" id="UP000199580"/>
    </source>
</evidence>
<dbReference type="OrthoDB" id="1318179at2"/>
<dbReference type="Pfam" id="PF10758">
    <property type="entry name" value="DUF2586"/>
    <property type="match status" value="1"/>
</dbReference>
<organism evidence="1 2">
    <name type="scientific">Flavobacterium noncentrifugens</name>
    <dbReference type="NCBI Taxonomy" id="1128970"/>
    <lineage>
        <taxon>Bacteria</taxon>
        <taxon>Pseudomonadati</taxon>
        <taxon>Bacteroidota</taxon>
        <taxon>Flavobacteriia</taxon>
        <taxon>Flavobacteriales</taxon>
        <taxon>Flavobacteriaceae</taxon>
        <taxon>Flavobacterium</taxon>
    </lineage>
</organism>
<protein>
    <recommendedName>
        <fullName evidence="3">DUF2586 family protein</fullName>
    </recommendedName>
</protein>
<evidence type="ECO:0008006" key="3">
    <source>
        <dbReference type="Google" id="ProtNLM"/>
    </source>
</evidence>
<accession>A0A1G9BV36</accession>
<gene>
    <name evidence="1" type="ORF">SAMN04487935_3362</name>
</gene>
<proteinExistence type="predicted"/>
<sequence length="411" mass="45279">MYPNIDIEFENGNLAQVVDTPDGVGGLLASAVAVADKFALNTAYMVKSMVDVAALGILPDVNNYRLYKTLKEFYAEAGEGTELWLMGFAKTQKVSDWFTSDPGTGKAPAEKLLDAANGKLNFIMTSFSPTGDYVVTLETGIDSDVFVAANLAQLLAENYTKKYYAPLFAIIEAYAFNGNKVVLSDLLQRDWNRVMIMIGDSEKRTGVPVSNGAAVGIVGGRFAKIQVHQNIGRLLDGPTANLKAYIVDTPAELYDFGALNDKGYVTFRNHVRKSGYYFVDDHLACPIADDYHMAARRRVIDKAYRLGYDALLPFLLDSNNVLPNGTIDPIYASTIENAVETLIFQQMSANDELSYNPKNAKDRGVIFRLDLTHNVTSTSKIKIRQFQVASKGYNKFFQVPLGFVPVTSNTN</sequence>
<dbReference type="EMBL" id="FNEZ01000006">
    <property type="protein sequence ID" value="SDK43230.1"/>
    <property type="molecule type" value="Genomic_DNA"/>
</dbReference>
<dbReference type="STRING" id="1128970.SAMN04487935_3362"/>
<name>A0A1G9BV36_9FLAO</name>
<evidence type="ECO:0000313" key="1">
    <source>
        <dbReference type="EMBL" id="SDK43230.1"/>
    </source>
</evidence>
<dbReference type="RefSeq" id="WP_091398163.1">
    <property type="nucleotide sequence ID" value="NZ_BKAI01000012.1"/>
</dbReference>